<evidence type="ECO:0000256" key="3">
    <source>
        <dbReference type="ARBA" id="ARBA00010617"/>
    </source>
</evidence>
<protein>
    <submittedName>
        <fullName evidence="11">Cytochrome</fullName>
    </submittedName>
</protein>
<dbReference type="InterPro" id="IPR050196">
    <property type="entry name" value="Cytochrome_P450_Monoox"/>
</dbReference>
<proteinExistence type="inferred from homology"/>
<dbReference type="GO" id="GO:0020037">
    <property type="term" value="F:heme binding"/>
    <property type="evidence" value="ECO:0007669"/>
    <property type="project" value="InterPro"/>
</dbReference>
<dbReference type="PROSITE" id="PS00086">
    <property type="entry name" value="CYTOCHROME_P450"/>
    <property type="match status" value="1"/>
</dbReference>
<evidence type="ECO:0000256" key="1">
    <source>
        <dbReference type="ARBA" id="ARBA00001971"/>
    </source>
</evidence>
<evidence type="ECO:0000256" key="4">
    <source>
        <dbReference type="ARBA" id="ARBA00022617"/>
    </source>
</evidence>
<evidence type="ECO:0000256" key="7">
    <source>
        <dbReference type="ARBA" id="ARBA00023033"/>
    </source>
</evidence>
<dbReference type="Pfam" id="PF00067">
    <property type="entry name" value="p450"/>
    <property type="match status" value="1"/>
</dbReference>
<dbReference type="EMBL" id="GFPF01007043">
    <property type="protein sequence ID" value="MAA18189.1"/>
    <property type="molecule type" value="Transcribed_RNA"/>
</dbReference>
<evidence type="ECO:0000256" key="9">
    <source>
        <dbReference type="PIRSR" id="PIRSR602401-1"/>
    </source>
</evidence>
<evidence type="ECO:0000256" key="8">
    <source>
        <dbReference type="ARBA" id="ARBA00023136"/>
    </source>
</evidence>
<dbReference type="PANTHER" id="PTHR24291">
    <property type="entry name" value="CYTOCHROME P450 FAMILY 4"/>
    <property type="match status" value="1"/>
</dbReference>
<evidence type="ECO:0000256" key="6">
    <source>
        <dbReference type="ARBA" id="ARBA00023004"/>
    </source>
</evidence>
<dbReference type="AlphaFoldDB" id="A0A224YR05"/>
<dbReference type="InterPro" id="IPR002401">
    <property type="entry name" value="Cyt_P450_E_grp-I"/>
</dbReference>
<comment type="cofactor">
    <cofactor evidence="1 9">
        <name>heme</name>
        <dbReference type="ChEBI" id="CHEBI:30413"/>
    </cofactor>
</comment>
<dbReference type="PANTHER" id="PTHR24291:SF189">
    <property type="entry name" value="CYTOCHROME P450 4C3-RELATED"/>
    <property type="match status" value="1"/>
</dbReference>
<dbReference type="SUPFAM" id="SSF48264">
    <property type="entry name" value="Cytochrome P450"/>
    <property type="match status" value="1"/>
</dbReference>
<sequence>MIARTCEEPFEIDGATLPTGTILQMSAYFLHRDPEVFPKPEEFHPERFFPENCKGRHPFAYVPFSAGPRNCIGQKFALAEEKIVIANILRHFRIKSLDQRDQVEIVSEMVLRPRSGLRIQFTPR</sequence>
<dbReference type="GO" id="GO:0005506">
    <property type="term" value="F:iron ion binding"/>
    <property type="evidence" value="ECO:0007669"/>
    <property type="project" value="InterPro"/>
</dbReference>
<reference evidence="11" key="1">
    <citation type="journal article" date="2017" name="Parasit. Vectors">
        <title>Sialotranscriptomics of Rhipicephalus zambeziensis reveals intricate expression profiles of secretory proteins and suggests tight temporal transcriptional regulation during blood-feeding.</title>
        <authorList>
            <person name="de Castro M.H."/>
            <person name="de Klerk D."/>
            <person name="Pienaar R."/>
            <person name="Rees D.J.G."/>
            <person name="Mans B.J."/>
        </authorList>
    </citation>
    <scope>NUCLEOTIDE SEQUENCE</scope>
    <source>
        <tissue evidence="11">Salivary glands</tissue>
    </source>
</reference>
<keyword evidence="8" id="KW-0472">Membrane</keyword>
<keyword evidence="7 10" id="KW-0503">Monooxygenase</keyword>
<dbReference type="Gene3D" id="1.10.630.10">
    <property type="entry name" value="Cytochrome P450"/>
    <property type="match status" value="1"/>
</dbReference>
<keyword evidence="10" id="KW-0560">Oxidoreductase</keyword>
<evidence type="ECO:0000256" key="2">
    <source>
        <dbReference type="ARBA" id="ARBA00004586"/>
    </source>
</evidence>
<keyword evidence="6 9" id="KW-0408">Iron</keyword>
<dbReference type="GO" id="GO:0004497">
    <property type="term" value="F:monooxygenase activity"/>
    <property type="evidence" value="ECO:0007669"/>
    <property type="project" value="UniProtKB-KW"/>
</dbReference>
<evidence type="ECO:0000313" key="11">
    <source>
        <dbReference type="EMBL" id="MAA18189.1"/>
    </source>
</evidence>
<name>A0A224YR05_9ACAR</name>
<dbReference type="InterPro" id="IPR017972">
    <property type="entry name" value="Cyt_P450_CS"/>
</dbReference>
<dbReference type="GO" id="GO:0005789">
    <property type="term" value="C:endoplasmic reticulum membrane"/>
    <property type="evidence" value="ECO:0007669"/>
    <property type="project" value="UniProtKB-SubCell"/>
</dbReference>
<dbReference type="InterPro" id="IPR001128">
    <property type="entry name" value="Cyt_P450"/>
</dbReference>
<organism evidence="11">
    <name type="scientific">Rhipicephalus zambeziensis</name>
    <dbReference type="NCBI Taxonomy" id="60191"/>
    <lineage>
        <taxon>Eukaryota</taxon>
        <taxon>Metazoa</taxon>
        <taxon>Ecdysozoa</taxon>
        <taxon>Arthropoda</taxon>
        <taxon>Chelicerata</taxon>
        <taxon>Arachnida</taxon>
        <taxon>Acari</taxon>
        <taxon>Parasitiformes</taxon>
        <taxon>Ixodida</taxon>
        <taxon>Ixodoidea</taxon>
        <taxon>Ixodidae</taxon>
        <taxon>Rhipicephalinae</taxon>
        <taxon>Rhipicephalus</taxon>
        <taxon>Rhipicephalus</taxon>
    </lineage>
</organism>
<keyword evidence="5" id="KW-0256">Endoplasmic reticulum</keyword>
<dbReference type="PRINTS" id="PR00463">
    <property type="entry name" value="EP450I"/>
</dbReference>
<keyword evidence="4 9" id="KW-0349">Heme</keyword>
<dbReference type="InterPro" id="IPR036396">
    <property type="entry name" value="Cyt_P450_sf"/>
</dbReference>
<keyword evidence="9 10" id="KW-0479">Metal-binding</keyword>
<comment type="similarity">
    <text evidence="3 10">Belongs to the cytochrome P450 family.</text>
</comment>
<feature type="binding site" description="axial binding residue" evidence="9">
    <location>
        <position position="71"/>
    </location>
    <ligand>
        <name>heme</name>
        <dbReference type="ChEBI" id="CHEBI:30413"/>
    </ligand>
    <ligandPart>
        <name>Fe</name>
        <dbReference type="ChEBI" id="CHEBI:18248"/>
    </ligandPart>
</feature>
<comment type="subcellular location">
    <subcellularLocation>
        <location evidence="2">Endoplasmic reticulum membrane</location>
    </subcellularLocation>
</comment>
<evidence type="ECO:0000256" key="5">
    <source>
        <dbReference type="ARBA" id="ARBA00022824"/>
    </source>
</evidence>
<dbReference type="GO" id="GO:0016705">
    <property type="term" value="F:oxidoreductase activity, acting on paired donors, with incorporation or reduction of molecular oxygen"/>
    <property type="evidence" value="ECO:0007669"/>
    <property type="project" value="InterPro"/>
</dbReference>
<evidence type="ECO:0000256" key="10">
    <source>
        <dbReference type="RuleBase" id="RU000461"/>
    </source>
</evidence>
<accession>A0A224YR05</accession>